<keyword evidence="3" id="KW-1185">Reference proteome</keyword>
<comment type="caution">
    <text evidence="2">The sequence shown here is derived from an EMBL/GenBank/DDBJ whole genome shotgun (WGS) entry which is preliminary data.</text>
</comment>
<evidence type="ECO:0000313" key="3">
    <source>
        <dbReference type="Proteomes" id="UP000605784"/>
    </source>
</evidence>
<reference evidence="2" key="2">
    <citation type="submission" date="2020-09" db="EMBL/GenBank/DDBJ databases">
        <authorList>
            <person name="Sun Q."/>
            <person name="Ohkuma M."/>
        </authorList>
    </citation>
    <scope>NUCLEOTIDE SEQUENCE</scope>
    <source>
        <strain evidence="2">JCM 17820</strain>
    </source>
</reference>
<accession>A0A830GTD4</accession>
<dbReference type="RefSeq" id="WP_189002107.1">
    <property type="nucleotide sequence ID" value="NZ_BMOU01000008.1"/>
</dbReference>
<name>A0A830GTD4_9EURY</name>
<gene>
    <name evidence="2" type="ORF">GCM10009030_39800</name>
</gene>
<dbReference type="AlphaFoldDB" id="A0A830GTD4"/>
<dbReference type="EMBL" id="BMOU01000008">
    <property type="protein sequence ID" value="GGO03768.1"/>
    <property type="molecule type" value="Genomic_DNA"/>
</dbReference>
<dbReference type="Proteomes" id="UP000605784">
    <property type="component" value="Unassembled WGS sequence"/>
</dbReference>
<feature type="region of interest" description="Disordered" evidence="1">
    <location>
        <begin position="1"/>
        <end position="20"/>
    </location>
</feature>
<evidence type="ECO:0000313" key="2">
    <source>
        <dbReference type="EMBL" id="GGO03768.1"/>
    </source>
</evidence>
<sequence length="70" mass="8006">MTTDSPGPIDPPKTDEMWMDGDVDVQPRSYKDLVVGIMEARDCSKPDAERFVDDRGREHAERVLLDRWSA</sequence>
<evidence type="ECO:0000256" key="1">
    <source>
        <dbReference type="SAM" id="MobiDB-lite"/>
    </source>
</evidence>
<reference evidence="2" key="1">
    <citation type="journal article" date="2014" name="Int. J. Syst. Evol. Microbiol.">
        <title>Complete genome sequence of Corynebacterium casei LMG S-19264T (=DSM 44701T), isolated from a smear-ripened cheese.</title>
        <authorList>
            <consortium name="US DOE Joint Genome Institute (JGI-PGF)"/>
            <person name="Walter F."/>
            <person name="Albersmeier A."/>
            <person name="Kalinowski J."/>
            <person name="Ruckert C."/>
        </authorList>
    </citation>
    <scope>NUCLEOTIDE SEQUENCE</scope>
    <source>
        <strain evidence="2">JCM 17820</strain>
    </source>
</reference>
<protein>
    <submittedName>
        <fullName evidence="2">Uncharacterized protein</fullName>
    </submittedName>
</protein>
<proteinExistence type="predicted"/>
<organism evidence="2 3">
    <name type="scientific">Haloarcula pellucida</name>
    <dbReference type="NCBI Taxonomy" id="1427151"/>
    <lineage>
        <taxon>Archaea</taxon>
        <taxon>Methanobacteriati</taxon>
        <taxon>Methanobacteriota</taxon>
        <taxon>Stenosarchaea group</taxon>
        <taxon>Halobacteria</taxon>
        <taxon>Halobacteriales</taxon>
        <taxon>Haloarculaceae</taxon>
        <taxon>Haloarcula</taxon>
    </lineage>
</organism>